<dbReference type="EMBL" id="WHNX01000012">
    <property type="protein sequence ID" value="MPW25957.1"/>
    <property type="molecule type" value="Genomic_DNA"/>
</dbReference>
<evidence type="ECO:0000313" key="2">
    <source>
        <dbReference type="Proteomes" id="UP000440004"/>
    </source>
</evidence>
<proteinExistence type="predicted"/>
<comment type="caution">
    <text evidence="1">The sequence shown here is derived from an EMBL/GenBank/DDBJ whole genome shotgun (WGS) entry which is preliminary data.</text>
</comment>
<evidence type="ECO:0000313" key="1">
    <source>
        <dbReference type="EMBL" id="MPW25957.1"/>
    </source>
</evidence>
<dbReference type="AlphaFoldDB" id="A0A6A7K9U2"/>
<organism evidence="1 2">
    <name type="scientific">Alkalibaculum sporogenes</name>
    <dbReference type="NCBI Taxonomy" id="2655001"/>
    <lineage>
        <taxon>Bacteria</taxon>
        <taxon>Bacillati</taxon>
        <taxon>Bacillota</taxon>
        <taxon>Clostridia</taxon>
        <taxon>Eubacteriales</taxon>
        <taxon>Eubacteriaceae</taxon>
        <taxon>Alkalibaculum</taxon>
    </lineage>
</organism>
<gene>
    <name evidence="1" type="ORF">GC105_09155</name>
</gene>
<accession>A0A6A7K9U2</accession>
<keyword evidence="2" id="KW-1185">Reference proteome</keyword>
<dbReference type="RefSeq" id="WP_152803947.1">
    <property type="nucleotide sequence ID" value="NZ_WHNX01000012.1"/>
</dbReference>
<sequence length="68" mass="7993">MKYYRLLDPKNINTIVRAQGRSQQQYIKGKGWIESGILLDYQWPDSDTYDRYEEITELEALKHVGGIS</sequence>
<name>A0A6A7K9U2_9FIRM</name>
<reference evidence="1 2" key="1">
    <citation type="submission" date="2019-10" db="EMBL/GenBank/DDBJ databases">
        <title>Alkalibaculum tamaniensis sp.nov., a new alkaliphilic acetogen, isolated on methoxylated aromatics from a mud volcano.</title>
        <authorList>
            <person name="Khomyakova M.A."/>
            <person name="Merkel A.Y."/>
            <person name="Bonch-Osmolovskaya E.A."/>
            <person name="Slobodkin A.I."/>
        </authorList>
    </citation>
    <scope>NUCLEOTIDE SEQUENCE [LARGE SCALE GENOMIC DNA]</scope>
    <source>
        <strain evidence="1 2">M08DMB</strain>
    </source>
</reference>
<dbReference type="Proteomes" id="UP000440004">
    <property type="component" value="Unassembled WGS sequence"/>
</dbReference>
<protein>
    <submittedName>
        <fullName evidence="1">Uncharacterized protein</fullName>
    </submittedName>
</protein>